<dbReference type="PANTHER" id="PTHR11361">
    <property type="entry name" value="DNA MISMATCH REPAIR PROTEIN MUTS FAMILY MEMBER"/>
    <property type="match status" value="1"/>
</dbReference>
<dbReference type="InterPro" id="IPR007695">
    <property type="entry name" value="DNA_mismatch_repair_MutS-lik_N"/>
</dbReference>
<evidence type="ECO:0000256" key="8">
    <source>
        <dbReference type="ARBA" id="ARBA00024647"/>
    </source>
</evidence>
<dbReference type="SUPFAM" id="SSF55271">
    <property type="entry name" value="DNA repair protein MutS, domain I"/>
    <property type="match status" value="1"/>
</dbReference>
<dbReference type="GO" id="GO:0005829">
    <property type="term" value="C:cytosol"/>
    <property type="evidence" value="ECO:0007669"/>
    <property type="project" value="TreeGrafter"/>
</dbReference>
<dbReference type="PIRSF" id="PIRSF037677">
    <property type="entry name" value="DNA_mis_repair_Msh6"/>
    <property type="match status" value="1"/>
</dbReference>
<dbReference type="AlphaFoldDB" id="A0A0R2XI95"/>
<dbReference type="Pfam" id="PF01624">
    <property type="entry name" value="MutS_I"/>
    <property type="match status" value="1"/>
</dbReference>
<keyword evidence="7 9" id="KW-0234">DNA repair</keyword>
<evidence type="ECO:0000256" key="11">
    <source>
        <dbReference type="SAM" id="MobiDB-lite"/>
    </source>
</evidence>
<dbReference type="SMART" id="SM00534">
    <property type="entry name" value="MUTSac"/>
    <property type="match status" value="1"/>
</dbReference>
<keyword evidence="4 9" id="KW-0227">DNA damage</keyword>
<dbReference type="NCBIfam" id="TIGR01070">
    <property type="entry name" value="mutS1"/>
    <property type="match status" value="1"/>
</dbReference>
<dbReference type="InterPro" id="IPR000432">
    <property type="entry name" value="DNA_mismatch_repair_MutS_C"/>
</dbReference>
<comment type="function">
    <text evidence="8 9">This protein is involved in the repair of mismatches in DNA. It is possible that it carries out the mismatch recognition step. This protein has a weak ATPase activity.</text>
</comment>
<evidence type="ECO:0000256" key="5">
    <source>
        <dbReference type="ARBA" id="ARBA00022840"/>
    </source>
</evidence>
<dbReference type="Proteomes" id="UP000051220">
    <property type="component" value="Unassembled WGS sequence"/>
</dbReference>
<dbReference type="NCBIfam" id="NF003810">
    <property type="entry name" value="PRK05399.1"/>
    <property type="match status" value="1"/>
</dbReference>
<dbReference type="InterPro" id="IPR007861">
    <property type="entry name" value="DNA_mismatch_repair_MutS_clamp"/>
</dbReference>
<dbReference type="InterPro" id="IPR017261">
    <property type="entry name" value="DNA_mismatch_repair_MutS/MSH"/>
</dbReference>
<evidence type="ECO:0000256" key="9">
    <source>
        <dbReference type="HAMAP-Rule" id="MF_00096"/>
    </source>
</evidence>
<dbReference type="SUPFAM" id="SSF48334">
    <property type="entry name" value="DNA repair protein MutS, domain III"/>
    <property type="match status" value="1"/>
</dbReference>
<dbReference type="InterPro" id="IPR005748">
    <property type="entry name" value="DNA_mismatch_repair_MutS"/>
</dbReference>
<dbReference type="Gene3D" id="1.10.1420.10">
    <property type="match status" value="2"/>
</dbReference>
<keyword evidence="6 9" id="KW-0238">DNA-binding</keyword>
<keyword evidence="3 9" id="KW-0547">Nucleotide-binding</keyword>
<dbReference type="EMBL" id="LIDN01000067">
    <property type="protein sequence ID" value="KRP33905.1"/>
    <property type="molecule type" value="Genomic_DNA"/>
</dbReference>
<dbReference type="Gene3D" id="3.30.420.110">
    <property type="entry name" value="MutS, connector domain"/>
    <property type="match status" value="1"/>
</dbReference>
<dbReference type="InterPro" id="IPR007696">
    <property type="entry name" value="DNA_mismatch_repair_MutS_core"/>
</dbReference>
<dbReference type="Pfam" id="PF05190">
    <property type="entry name" value="MutS_IV"/>
    <property type="match status" value="1"/>
</dbReference>
<evidence type="ECO:0000256" key="2">
    <source>
        <dbReference type="ARBA" id="ARBA00021982"/>
    </source>
</evidence>
<dbReference type="Gene3D" id="3.40.1170.10">
    <property type="entry name" value="DNA repair protein MutS, domain I"/>
    <property type="match status" value="1"/>
</dbReference>
<evidence type="ECO:0000256" key="10">
    <source>
        <dbReference type="RuleBase" id="RU003756"/>
    </source>
</evidence>
<dbReference type="InterPro" id="IPR036187">
    <property type="entry name" value="DNA_mismatch_repair_MutS_sf"/>
</dbReference>
<dbReference type="SUPFAM" id="SSF53150">
    <property type="entry name" value="DNA repair protein MutS, domain II"/>
    <property type="match status" value="1"/>
</dbReference>
<dbReference type="CDD" id="cd03284">
    <property type="entry name" value="ABC_MutS1"/>
    <property type="match status" value="1"/>
</dbReference>
<accession>A0A0R2XI95</accession>
<proteinExistence type="inferred from homology"/>
<dbReference type="InterPro" id="IPR045076">
    <property type="entry name" value="MutS"/>
</dbReference>
<gene>
    <name evidence="9" type="primary">mutS</name>
    <name evidence="13" type="ORF">ABS33_02875</name>
</gene>
<comment type="similarity">
    <text evidence="1 9 10">Belongs to the DNA mismatch repair MutS family.</text>
</comment>
<dbReference type="FunFam" id="3.40.50.300:FF:000870">
    <property type="entry name" value="MutS protein homolog 4"/>
    <property type="match status" value="1"/>
</dbReference>
<evidence type="ECO:0000256" key="4">
    <source>
        <dbReference type="ARBA" id="ARBA00022763"/>
    </source>
</evidence>
<evidence type="ECO:0000256" key="7">
    <source>
        <dbReference type="ARBA" id="ARBA00023204"/>
    </source>
</evidence>
<dbReference type="Pfam" id="PF05188">
    <property type="entry name" value="MutS_II"/>
    <property type="match status" value="1"/>
</dbReference>
<dbReference type="InterPro" id="IPR027417">
    <property type="entry name" value="P-loop_NTPase"/>
</dbReference>
<dbReference type="SUPFAM" id="SSF52540">
    <property type="entry name" value="P-loop containing nucleoside triphosphate hydrolases"/>
    <property type="match status" value="1"/>
</dbReference>
<comment type="caution">
    <text evidence="13">The sequence shown here is derived from an EMBL/GenBank/DDBJ whole genome shotgun (WGS) entry which is preliminary data.</text>
</comment>
<dbReference type="PROSITE" id="PS00486">
    <property type="entry name" value="DNA_MISMATCH_REPAIR_2"/>
    <property type="match status" value="1"/>
</dbReference>
<dbReference type="Pfam" id="PF05192">
    <property type="entry name" value="MutS_III"/>
    <property type="match status" value="1"/>
</dbReference>
<feature type="region of interest" description="Disordered" evidence="11">
    <location>
        <begin position="812"/>
        <end position="846"/>
    </location>
</feature>
<protein>
    <recommendedName>
        <fullName evidence="2 9">DNA mismatch repair protein MutS</fullName>
    </recommendedName>
</protein>
<evidence type="ECO:0000256" key="3">
    <source>
        <dbReference type="ARBA" id="ARBA00022741"/>
    </source>
</evidence>
<reference evidence="13 14" key="1">
    <citation type="submission" date="2015-10" db="EMBL/GenBank/DDBJ databases">
        <title>Metagenome-Assembled Genomes uncover a global brackish microbiome.</title>
        <authorList>
            <person name="Hugerth L.W."/>
            <person name="Larsson J."/>
            <person name="Alneberg J."/>
            <person name="Lindh M.V."/>
            <person name="Legrand C."/>
            <person name="Pinhassi J."/>
            <person name="Andersson A.F."/>
        </authorList>
    </citation>
    <scope>NUCLEOTIDE SEQUENCE [LARGE SCALE GENOMIC DNA]</scope>
    <source>
        <strain evidence="13">BACL9 MAG-120924-bin69</strain>
    </source>
</reference>
<dbReference type="Gene3D" id="3.40.50.300">
    <property type="entry name" value="P-loop containing nucleotide triphosphate hydrolases"/>
    <property type="match status" value="1"/>
</dbReference>
<evidence type="ECO:0000313" key="14">
    <source>
        <dbReference type="Proteomes" id="UP000051220"/>
    </source>
</evidence>
<dbReference type="GO" id="GO:0140664">
    <property type="term" value="F:ATP-dependent DNA damage sensor activity"/>
    <property type="evidence" value="ECO:0007669"/>
    <property type="project" value="InterPro"/>
</dbReference>
<name>A0A0R2XI95_9BACT</name>
<dbReference type="GO" id="GO:0005524">
    <property type="term" value="F:ATP binding"/>
    <property type="evidence" value="ECO:0007669"/>
    <property type="project" value="UniProtKB-UniRule"/>
</dbReference>
<dbReference type="InterPro" id="IPR007860">
    <property type="entry name" value="DNA_mmatch_repair_MutS_con_dom"/>
</dbReference>
<evidence type="ECO:0000313" key="13">
    <source>
        <dbReference type="EMBL" id="KRP33905.1"/>
    </source>
</evidence>
<organism evidence="13 14">
    <name type="scientific">Verrucomicrobia subdivision 6 bacterium BACL9 MAG-120924-bin69</name>
    <dbReference type="NCBI Taxonomy" id="1655635"/>
    <lineage>
        <taxon>Bacteria</taxon>
        <taxon>Pseudomonadati</taxon>
        <taxon>Verrucomicrobiota</taxon>
        <taxon>Verrucomicrobiia</taxon>
        <taxon>Verrucomicrobiales</taxon>
        <taxon>Verrucomicrobia subdivision 6</taxon>
    </lineage>
</organism>
<dbReference type="GO" id="GO:0003684">
    <property type="term" value="F:damaged DNA binding"/>
    <property type="evidence" value="ECO:0007669"/>
    <property type="project" value="UniProtKB-UniRule"/>
</dbReference>
<evidence type="ECO:0000259" key="12">
    <source>
        <dbReference type="PROSITE" id="PS00486"/>
    </source>
</evidence>
<feature type="binding site" evidence="9">
    <location>
        <begin position="629"/>
        <end position="636"/>
    </location>
    <ligand>
        <name>ATP</name>
        <dbReference type="ChEBI" id="CHEBI:30616"/>
    </ligand>
</feature>
<dbReference type="GO" id="GO:0030983">
    <property type="term" value="F:mismatched DNA binding"/>
    <property type="evidence" value="ECO:0007669"/>
    <property type="project" value="InterPro"/>
</dbReference>
<evidence type="ECO:0000256" key="1">
    <source>
        <dbReference type="ARBA" id="ARBA00006271"/>
    </source>
</evidence>
<dbReference type="Pfam" id="PF00488">
    <property type="entry name" value="MutS_V"/>
    <property type="match status" value="1"/>
</dbReference>
<sequence>MRIEIGERVREKGGMAEGSTPMMKQYQGLRAQVPKDALLFFRLGDFYELFFQDAVEGARLLNLTLTKRNTVPMCGLPYHAAEGYIAKVLASGRRVALCDQVGEVRSGQMVERAITRILSPGCAMGMEVTEPKLPRWLAAVRRGEGKSGRWGFALLDASSGDFRVSEPADEIACREEVRRTNPAEILVVEEEKEIPSWVDSSTSVTRIPDWTLEVDMGRTLLCEQYQVQSLDGFGCQEMGPALGAAGALLRYIRETLKGEIRHCQAPKPFRSEEILQLDFATQRNLEILESASQGVNTSLLRALDQTCTPMGGRELRSWLLRPLRKRDEVVARHEAVAGFLEDVGGMDDVRESLQGVRDIARLVGRLAGGSGNARDLVALRATLQALPELQKRGQKVSGALNRRFSDQIQLERALVEELERGIADDPPATTREGGMIRDGYDRQLDEARSAMREGRSWIAELQAREAERTGIKSLKIRFQQVSGYGIEVTKANLDQVPKEYERKQTLAQVERYVTPELKEMEAKILGAEEKALHREGQLFLQIRDQVLARTRSLQETAAAIGSLDVLAGFAVTARRWHYVRPVMTVEQCIRIRAGRHPVVEQILAGSAEPFIANDLRIGGKEGTLMVLTGPNMAGKSTYLRQAALICFMAQVGSFVPVQAAELPLLDRIFTRIGAGDDLARGQSTFLVEMNETALILHHATRDSLVILDEIGRGTSTLDGLSIAWAVGEHLHDEVQAKTLFATHYHELAELALTRSGVMNFRVDVREEKDRVVFLRRIVEGGADRSYGIQVARLAGLPPSVLRRAGEILQGLEERETDASGKPARIQPKGAASKLKKEKNQLDLFQG</sequence>
<feature type="domain" description="DNA mismatch repair proteins mutS family" evidence="12">
    <location>
        <begin position="703"/>
        <end position="719"/>
    </location>
</feature>
<dbReference type="InterPro" id="IPR016151">
    <property type="entry name" value="DNA_mismatch_repair_MutS_N"/>
</dbReference>
<dbReference type="PANTHER" id="PTHR11361:SF34">
    <property type="entry name" value="DNA MISMATCH REPAIR PROTEIN MSH1, MITOCHONDRIAL"/>
    <property type="match status" value="1"/>
</dbReference>
<evidence type="ECO:0000256" key="6">
    <source>
        <dbReference type="ARBA" id="ARBA00023125"/>
    </source>
</evidence>
<dbReference type="HAMAP" id="MF_00096">
    <property type="entry name" value="MutS"/>
    <property type="match status" value="1"/>
</dbReference>
<dbReference type="FunFam" id="1.10.1420.10:FF:000001">
    <property type="entry name" value="DNA mismatch repair protein MutS"/>
    <property type="match status" value="1"/>
</dbReference>
<keyword evidence="5 9" id="KW-0067">ATP-binding</keyword>
<dbReference type="SMART" id="SM00533">
    <property type="entry name" value="MUTSd"/>
    <property type="match status" value="1"/>
</dbReference>
<dbReference type="InterPro" id="IPR036678">
    <property type="entry name" value="MutS_con_dom_sf"/>
</dbReference>
<dbReference type="GO" id="GO:0006298">
    <property type="term" value="P:mismatch repair"/>
    <property type="evidence" value="ECO:0007669"/>
    <property type="project" value="UniProtKB-UniRule"/>
</dbReference>